<dbReference type="InterPro" id="IPR017438">
    <property type="entry name" value="ATP-NAD_kinase_N"/>
</dbReference>
<dbReference type="GO" id="GO:0016020">
    <property type="term" value="C:membrane"/>
    <property type="evidence" value="ECO:0007669"/>
    <property type="project" value="GOC"/>
</dbReference>
<evidence type="ECO:0000313" key="4">
    <source>
        <dbReference type="Proteomes" id="UP000593567"/>
    </source>
</evidence>
<evidence type="ECO:0000256" key="1">
    <source>
        <dbReference type="SAM" id="MobiDB-lite"/>
    </source>
</evidence>
<dbReference type="OrthoDB" id="530923at2759"/>
<dbReference type="PANTHER" id="PTHR12358">
    <property type="entry name" value="SPHINGOSINE KINASE"/>
    <property type="match status" value="1"/>
</dbReference>
<reference evidence="3" key="1">
    <citation type="submission" date="2020-06" db="EMBL/GenBank/DDBJ databases">
        <title>Draft genome of Bugula neritina, a colonial animal packing powerful symbionts and potential medicines.</title>
        <authorList>
            <person name="Rayko M."/>
        </authorList>
    </citation>
    <scope>NUCLEOTIDE SEQUENCE [LARGE SCALE GENOMIC DNA]</scope>
    <source>
        <strain evidence="3">Kwan_BN1</strain>
    </source>
</reference>
<feature type="region of interest" description="Disordered" evidence="1">
    <location>
        <begin position="530"/>
        <end position="571"/>
    </location>
</feature>
<dbReference type="InterPro" id="IPR016064">
    <property type="entry name" value="NAD/diacylglycerol_kinase_sf"/>
</dbReference>
<dbReference type="GO" id="GO:0001729">
    <property type="term" value="F:ceramide kinase activity"/>
    <property type="evidence" value="ECO:0007669"/>
    <property type="project" value="TreeGrafter"/>
</dbReference>
<accession>A0A7J7J450</accession>
<name>A0A7J7J450_BUGNE</name>
<feature type="region of interest" description="Disordered" evidence="1">
    <location>
        <begin position="15"/>
        <end position="39"/>
    </location>
</feature>
<dbReference type="Pfam" id="PF00781">
    <property type="entry name" value="DAGK_cat"/>
    <property type="match status" value="1"/>
</dbReference>
<dbReference type="Proteomes" id="UP000593567">
    <property type="component" value="Unassembled WGS sequence"/>
</dbReference>
<dbReference type="Pfam" id="PF19280">
    <property type="entry name" value="CERK_C"/>
    <property type="match status" value="1"/>
</dbReference>
<dbReference type="PROSITE" id="PS50146">
    <property type="entry name" value="DAGK"/>
    <property type="match status" value="1"/>
</dbReference>
<evidence type="ECO:0000313" key="3">
    <source>
        <dbReference type="EMBL" id="KAF6020969.1"/>
    </source>
</evidence>
<dbReference type="InterPro" id="IPR001206">
    <property type="entry name" value="Diacylglycerol_kinase_cat_dom"/>
</dbReference>
<dbReference type="EMBL" id="VXIV02003140">
    <property type="protein sequence ID" value="KAF6020969.1"/>
    <property type="molecule type" value="Genomic_DNA"/>
</dbReference>
<dbReference type="Gene3D" id="3.40.50.10330">
    <property type="entry name" value="Probable inorganic polyphosphate/atp-NAD kinase, domain 1"/>
    <property type="match status" value="1"/>
</dbReference>
<dbReference type="AlphaFoldDB" id="A0A7J7J450"/>
<gene>
    <name evidence="3" type="ORF">EB796_020772</name>
</gene>
<proteinExistence type="predicted"/>
<evidence type="ECO:0000259" key="2">
    <source>
        <dbReference type="PROSITE" id="PS50146"/>
    </source>
</evidence>
<dbReference type="InterPro" id="IPR045363">
    <property type="entry name" value="CERK_C"/>
</dbReference>
<feature type="domain" description="DAGKc" evidence="2">
    <location>
        <begin position="132"/>
        <end position="279"/>
    </location>
</feature>
<dbReference type="GO" id="GO:0006672">
    <property type="term" value="P:ceramide metabolic process"/>
    <property type="evidence" value="ECO:0007669"/>
    <property type="project" value="TreeGrafter"/>
</dbReference>
<dbReference type="Gene3D" id="2.60.200.40">
    <property type="match status" value="1"/>
</dbReference>
<dbReference type="SUPFAM" id="SSF111331">
    <property type="entry name" value="NAD kinase/diacylglycerol kinase-like"/>
    <property type="match status" value="1"/>
</dbReference>
<dbReference type="PANTHER" id="PTHR12358:SF26">
    <property type="entry name" value="CERAMIDE KINASE-LIKE PROTEIN"/>
    <property type="match status" value="1"/>
</dbReference>
<dbReference type="InterPro" id="IPR050187">
    <property type="entry name" value="Lipid_Phosphate_FormReg"/>
</dbReference>
<feature type="compositionally biased region" description="Low complexity" evidence="1">
    <location>
        <begin position="22"/>
        <end position="35"/>
    </location>
</feature>
<keyword evidence="4" id="KW-1185">Reference proteome</keyword>
<comment type="caution">
    <text evidence="3">The sequence shown here is derived from an EMBL/GenBank/DDBJ whole genome shotgun (WGS) entry which is preliminary data.</text>
</comment>
<organism evidence="3 4">
    <name type="scientific">Bugula neritina</name>
    <name type="common">Brown bryozoan</name>
    <name type="synonym">Sertularia neritina</name>
    <dbReference type="NCBI Taxonomy" id="10212"/>
    <lineage>
        <taxon>Eukaryota</taxon>
        <taxon>Metazoa</taxon>
        <taxon>Spiralia</taxon>
        <taxon>Lophotrochozoa</taxon>
        <taxon>Bryozoa</taxon>
        <taxon>Gymnolaemata</taxon>
        <taxon>Cheilostomatida</taxon>
        <taxon>Flustrina</taxon>
        <taxon>Buguloidea</taxon>
        <taxon>Bugulidae</taxon>
        <taxon>Bugula</taxon>
    </lineage>
</organism>
<sequence>MDIDDTEIILLNDHPVTGKLPSSNRPSPSNSAASSGRRRISTPVLVTSPIAQKALLSGIFGVDSESYDITLYSTHISMTSMSGKLKGVELHTFVEGETNKLKHDIISLIHPSEETCKRWVEEIDAILQTITGRPKNAKLYIDATASTRNLFNNQIYPIFFSAGLTASVEEHKDIAKVVNDIETMDLSQFDCLLVAGGDNLVNTVVDAVMKKMQFDGGIALAGKESFMAASIPFGVIPMGVSNVIAHTVHGVNDMVTAALNIVYGKTLLSDILFVTHSQSNFYKFSFSAQYGFGSTIMKSVNKSKLTQANRYQYAIAKGLTKSKFRPYGCEVKYKPVNACFGEPLDGATCRSGCTVCGNDNQSPCLDGTRFSDPLQDFNPLELSNNSSQLSEMGVGDISTTKGDYLSISVYATPSPCDMAPLGLSKYTHIADGCMDVVLVHGTERKEFMRFLKRNGNAKNQLDFPFVESYRVSDVSFHVRLPVGWNYRDRDYSEIVDQVRQQKSRIQSAATDESIKVVADGDSTVMAALEGSGSELSDSDDSESISSRPTQSAKSNDKSQENNKPGPTKMSEGYVHVIHKYTEYDRRLKKRNQKDMDREMKAKVKEEKLIKSVWYLDTCPCTETDLTIRVLQKMVIFYGTGMSSNSKEPDVFCFPAV</sequence>
<protein>
    <submittedName>
        <fullName evidence="3">CERKL</fullName>
    </submittedName>
</protein>